<dbReference type="InterPro" id="IPR006419">
    <property type="entry name" value="NMN_transpt_PnuC"/>
</dbReference>
<keyword evidence="7 10" id="KW-0812">Transmembrane</keyword>
<evidence type="ECO:0000256" key="10">
    <source>
        <dbReference type="SAM" id="Phobius"/>
    </source>
</evidence>
<evidence type="ECO:0000256" key="3">
    <source>
        <dbReference type="ARBA" id="ARBA00006669"/>
    </source>
</evidence>
<evidence type="ECO:0000256" key="9">
    <source>
        <dbReference type="ARBA" id="ARBA00023136"/>
    </source>
</evidence>
<sequence>MTWVELIAAILSVWGVWLTTRRRMLSWPVGFAACLIYGWVFLDARLYSDTLLQLAFAIFIAYGWYRWQQNLGQDGRVRVTPLSRARALVNLGAGTLGALCLGYAMHAWTDATLPWLDSALTAFSLVAQWWQDRRHTAAWWLWIVVDVIYVGEYVYKHLLITSVLYAGFVVLAIIGLREWQLAASEPDTAPASPSLHPGEVQR</sequence>
<comment type="function">
    <text evidence="1">Required for nicotinamide riboside transport across the inner membrane.</text>
</comment>
<accession>A0A1I3XR44</accession>
<keyword evidence="8 10" id="KW-1133">Transmembrane helix</keyword>
<proteinExistence type="inferred from homology"/>
<evidence type="ECO:0000256" key="4">
    <source>
        <dbReference type="ARBA" id="ARBA00017522"/>
    </source>
</evidence>
<gene>
    <name evidence="11" type="ORF">SAMN05192579_10190</name>
</gene>
<evidence type="ECO:0000256" key="7">
    <source>
        <dbReference type="ARBA" id="ARBA00022692"/>
    </source>
</evidence>
<keyword evidence="6" id="KW-1003">Cell membrane</keyword>
<feature type="transmembrane region" description="Helical" evidence="10">
    <location>
        <begin position="50"/>
        <end position="67"/>
    </location>
</feature>
<evidence type="ECO:0000256" key="6">
    <source>
        <dbReference type="ARBA" id="ARBA00022475"/>
    </source>
</evidence>
<protein>
    <recommendedName>
        <fullName evidence="4">Nicotinamide riboside transporter PnuC</fullName>
    </recommendedName>
</protein>
<comment type="subcellular location">
    <subcellularLocation>
        <location evidence="2">Cell membrane</location>
        <topology evidence="2">Multi-pass membrane protein</topology>
    </subcellularLocation>
</comment>
<feature type="transmembrane region" description="Helical" evidence="10">
    <location>
        <begin position="87"/>
        <end position="106"/>
    </location>
</feature>
<dbReference type="Proteomes" id="UP000198725">
    <property type="component" value="Unassembled WGS sequence"/>
</dbReference>
<dbReference type="RefSeq" id="WP_092700352.1">
    <property type="nucleotide sequence ID" value="NZ_FOSR01000001.1"/>
</dbReference>
<comment type="similarity">
    <text evidence="3">Belongs to the nicotinamide ribonucleoside (NR) uptake permease (TC 4.B.1) family.</text>
</comment>
<dbReference type="AlphaFoldDB" id="A0A1I3XR44"/>
<feature type="transmembrane region" description="Helical" evidence="10">
    <location>
        <begin position="25"/>
        <end position="44"/>
    </location>
</feature>
<evidence type="ECO:0000256" key="2">
    <source>
        <dbReference type="ARBA" id="ARBA00004651"/>
    </source>
</evidence>
<keyword evidence="9 10" id="KW-0472">Membrane</keyword>
<keyword evidence="5" id="KW-0813">Transport</keyword>
<dbReference type="PANTHER" id="PTHR36122:SF2">
    <property type="entry name" value="NICOTINAMIDE RIBOSIDE TRANSPORTER PNUC"/>
    <property type="match status" value="1"/>
</dbReference>
<evidence type="ECO:0000256" key="1">
    <source>
        <dbReference type="ARBA" id="ARBA00002672"/>
    </source>
</evidence>
<dbReference type="EMBL" id="FOSR01000001">
    <property type="protein sequence ID" value="SFK21466.1"/>
    <property type="molecule type" value="Genomic_DNA"/>
</dbReference>
<dbReference type="Pfam" id="PF04973">
    <property type="entry name" value="NMN_transporter"/>
    <property type="match status" value="1"/>
</dbReference>
<dbReference type="PANTHER" id="PTHR36122">
    <property type="entry name" value="NICOTINAMIDE RIBOSIDE TRANSPORTER PNUC"/>
    <property type="match status" value="1"/>
</dbReference>
<evidence type="ECO:0000256" key="5">
    <source>
        <dbReference type="ARBA" id="ARBA00022448"/>
    </source>
</evidence>
<reference evidence="12" key="1">
    <citation type="submission" date="2016-10" db="EMBL/GenBank/DDBJ databases">
        <authorList>
            <person name="Varghese N."/>
            <person name="Submissions S."/>
        </authorList>
    </citation>
    <scope>NUCLEOTIDE SEQUENCE [LARGE SCALE GENOMIC DNA]</scope>
    <source>
        <strain evidence="12">MO64</strain>
    </source>
</reference>
<feature type="transmembrane region" description="Helical" evidence="10">
    <location>
        <begin position="159"/>
        <end position="176"/>
    </location>
</feature>
<dbReference type="NCBIfam" id="TIGR01528">
    <property type="entry name" value="NMN_trans_PnuC"/>
    <property type="match status" value="1"/>
</dbReference>
<name>A0A1I3XR44_9GAMM</name>
<evidence type="ECO:0000256" key="8">
    <source>
        <dbReference type="ARBA" id="ARBA00022989"/>
    </source>
</evidence>
<evidence type="ECO:0000313" key="11">
    <source>
        <dbReference type="EMBL" id="SFK21466.1"/>
    </source>
</evidence>
<evidence type="ECO:0000313" key="12">
    <source>
        <dbReference type="Proteomes" id="UP000198725"/>
    </source>
</evidence>
<dbReference type="GO" id="GO:0034257">
    <property type="term" value="F:nicotinamide riboside transmembrane transporter activity"/>
    <property type="evidence" value="ECO:0007669"/>
    <property type="project" value="InterPro"/>
</dbReference>
<keyword evidence="12" id="KW-1185">Reference proteome</keyword>
<organism evidence="11 12">
    <name type="scientific">Rhodanobacter glycinis</name>
    <dbReference type="NCBI Taxonomy" id="582702"/>
    <lineage>
        <taxon>Bacteria</taxon>
        <taxon>Pseudomonadati</taxon>
        <taxon>Pseudomonadota</taxon>
        <taxon>Gammaproteobacteria</taxon>
        <taxon>Lysobacterales</taxon>
        <taxon>Rhodanobacteraceae</taxon>
        <taxon>Rhodanobacter</taxon>
    </lineage>
</organism>
<dbReference type="GO" id="GO:0005886">
    <property type="term" value="C:plasma membrane"/>
    <property type="evidence" value="ECO:0007669"/>
    <property type="project" value="UniProtKB-SubCell"/>
</dbReference>